<evidence type="ECO:0000313" key="2">
    <source>
        <dbReference type="EMBL" id="CRY69463.1"/>
    </source>
</evidence>
<proteinExistence type="predicted"/>
<reference evidence="4" key="1">
    <citation type="submission" date="2015-03" db="EMBL/GenBank/DDBJ databases">
        <authorList>
            <consortium name="Pathogen Informatics"/>
        </authorList>
    </citation>
    <scope>NUCLEOTIDE SEQUENCE [LARGE SCALE GENOMIC DNA]</scope>
    <source>
        <strain evidence="4">A125KOH2</strain>
    </source>
</reference>
<dbReference type="EMBL" id="CWJL01000052">
    <property type="protein sequence ID" value="CRY69463.1"/>
    <property type="molecule type" value="Genomic_DNA"/>
</dbReference>
<name>A0A0T9REJ2_9GAMM</name>
<sequence>MPSAIALLSTVINVEISAVLGSAVNVIPTEMLVSDGEVTLTTLSPALTLVNVAVMVPSEVVFSDEATRTAELLA</sequence>
<dbReference type="Proteomes" id="UP000044625">
    <property type="component" value="Unassembled WGS sequence"/>
</dbReference>
<evidence type="ECO:0000313" key="3">
    <source>
        <dbReference type="Proteomes" id="UP000044625"/>
    </source>
</evidence>
<dbReference type="Proteomes" id="UP000045840">
    <property type="component" value="Unassembled WGS sequence"/>
</dbReference>
<evidence type="ECO:0000313" key="4">
    <source>
        <dbReference type="Proteomes" id="UP000045840"/>
    </source>
</evidence>
<gene>
    <name evidence="1" type="ORF">ERS008529_04430</name>
    <name evidence="2" type="ORF">ERS137968_04615</name>
</gene>
<reference evidence="2 3" key="3">
    <citation type="submission" date="2015-03" db="EMBL/GenBank/DDBJ databases">
        <authorList>
            <consortium name="Pathogen Informatics"/>
            <person name="Murphy D."/>
        </authorList>
    </citation>
    <scope>NUCLEOTIDE SEQUENCE [LARGE SCALE GENOMIC DNA]</scope>
    <source>
        <strain evidence="3">type strain: CIP110230</strain>
        <strain evidence="2">Type strain: CIP110230</strain>
    </source>
</reference>
<keyword evidence="3" id="KW-1185">Reference proteome</keyword>
<evidence type="ECO:0000313" key="1">
    <source>
        <dbReference type="EMBL" id="CNI58569.1"/>
    </source>
</evidence>
<protein>
    <submittedName>
        <fullName evidence="1">Uncharacterized protein</fullName>
    </submittedName>
</protein>
<organism evidence="1 4">
    <name type="scientific">Yersinia pekkanenii</name>
    <dbReference type="NCBI Taxonomy" id="1288385"/>
    <lineage>
        <taxon>Bacteria</taxon>
        <taxon>Pseudomonadati</taxon>
        <taxon>Pseudomonadota</taxon>
        <taxon>Gammaproteobacteria</taxon>
        <taxon>Enterobacterales</taxon>
        <taxon>Yersiniaceae</taxon>
        <taxon>Yersinia</taxon>
    </lineage>
</organism>
<accession>A0A0T9REJ2</accession>
<dbReference type="EMBL" id="CQAZ01000071">
    <property type="protein sequence ID" value="CNI58569.1"/>
    <property type="molecule type" value="Genomic_DNA"/>
</dbReference>
<reference evidence="1" key="2">
    <citation type="submission" date="2015-03" db="EMBL/GenBank/DDBJ databases">
        <authorList>
            <person name="Murphy D."/>
        </authorList>
    </citation>
    <scope>NUCLEOTIDE SEQUENCE [LARGE SCALE GENOMIC DNA]</scope>
    <source>
        <strain evidence="1">A125KOH2</strain>
    </source>
</reference>
<dbReference type="AlphaFoldDB" id="A0A0T9REJ2"/>